<feature type="signal peptide" evidence="1">
    <location>
        <begin position="1"/>
        <end position="18"/>
    </location>
</feature>
<dbReference type="AlphaFoldDB" id="A0A238XHQ7"/>
<sequence length="1117" mass="123318">MKKILLLIFLFSSLTFFAQGEANHWFFGQNSGIDFNGGTATPISGSLDTYEGCASFSNSSGELLFYTDGITVWDKNHQKMTNGQNLLGNPSSTQSAIIVPHPGNNSQYYIFTVGANDYDFEGNLIKATEGLHSYKVDMTARGGLGDVVEGPIILSGNNSANWTEKITSVKGSDCNSFWVISLVDNTYVSFKIDAFGLQTTPVYSTVTYNSEDPRGYLKVAPNGKKIASATYGAGQLYLYSFNDTTGKVSNDGVSLITNPRIHGYSYGVEFSPNSSKLYVTTFDGDSVNNLYQFDVNDANIPDTRYLISSQVGYRGALQLAPNGKIYSTVPSSYEIGTRYLNAINVPNETKEECNFELKALDLGSGLSMQGLPPFIASLLIPVEITDGVSVQNLNNTVAKRCIGENYQFTAQAIEGNPTYKWTLNNLVISTSATLNLPNLSTVNEGIYYFEAETIDDCGFKISYNGNVELEVYQPPTITKPTNILQCDDDNDGIYTFDFSTTTSEILNGQDATLFEVVYFTNQLDADNNSNAIVEPYTNSVAITTETLYARIHNIHNPICYETESFELHLFESPAPPNTITNLTTCDSNTTGTDTDGFEIFDLTAKETEILNGQLASDFTIEYFEEATLTLPISNKTAYKNTIQNIQPIYFQITSNLNSNCIISSSFNIEVLVLPVINDVFTFKQCDEDGTPDGFTNFNLNEANEYLTLNNPNLVVSYFLSFNNATANTNSITPTPFSNSTAATVYARIENQNGCFRIAQVDLLVSSTSFPSGYLKTSTTCDDDDTIDGLHFFNLSENDTEIISLFPTGQNLNVKYYKNLEDAQLEQNTIEKTTPYFSETPFSQILYVRVESEDNGACFGLGPYLELVVQPRPEFDLDVSAIYCLNLNPITVAVNNAKGNYTYIWMNNNGTEISNNAFATINKEGIYTVIATSSAGCKSFPASIKIEPSSVATISQNDITVVDDSENNSITIATTNLGIGDYEFALDSYTNLFQDEPYFENVSPGIHTVFVRDKNYCGITSIDVSVIGYPKFFTPNNDGFNDTWKVLGINETFYNASNIYIYDRYGKLITQIDPRGNGWNGLYNGQTLPSSDYWFSVELIGNDGTSKIRKGHFSLVRK</sequence>
<evidence type="ECO:0000256" key="1">
    <source>
        <dbReference type="SAM" id="SignalP"/>
    </source>
</evidence>
<dbReference type="InterPro" id="IPR026341">
    <property type="entry name" value="T9SS_type_B"/>
</dbReference>
<dbReference type="Pfam" id="PF13585">
    <property type="entry name" value="CHU_C"/>
    <property type="match status" value="1"/>
</dbReference>
<dbReference type="InterPro" id="IPR013783">
    <property type="entry name" value="Ig-like_fold"/>
</dbReference>
<dbReference type="OrthoDB" id="9765926at2"/>
<feature type="chain" id="PRO_5012330910" evidence="1">
    <location>
        <begin position="19"/>
        <end position="1117"/>
    </location>
</feature>
<name>A0A238XHQ7_9FLAO</name>
<dbReference type="Gene3D" id="2.130.10.10">
    <property type="entry name" value="YVTN repeat-like/Quinoprotein amine dehydrogenase"/>
    <property type="match status" value="1"/>
</dbReference>
<protein>
    <submittedName>
        <fullName evidence="2">Gliding motility-associated C-terminal domain-containing protein</fullName>
    </submittedName>
</protein>
<dbReference type="RefSeq" id="WP_089381833.1">
    <property type="nucleotide sequence ID" value="NZ_FZNT01000006.1"/>
</dbReference>
<keyword evidence="1" id="KW-0732">Signal</keyword>
<organism evidence="2 3">
    <name type="scientific">Lutibacter agarilyticus</name>
    <dbReference type="NCBI Taxonomy" id="1109740"/>
    <lineage>
        <taxon>Bacteria</taxon>
        <taxon>Pseudomonadati</taxon>
        <taxon>Bacteroidota</taxon>
        <taxon>Flavobacteriia</taxon>
        <taxon>Flavobacteriales</taxon>
        <taxon>Flavobacteriaceae</taxon>
        <taxon>Lutibacter</taxon>
    </lineage>
</organism>
<dbReference type="NCBIfam" id="TIGR04131">
    <property type="entry name" value="Bac_Flav_CTERM"/>
    <property type="match status" value="1"/>
</dbReference>
<dbReference type="EMBL" id="FZNT01000006">
    <property type="protein sequence ID" value="SNR58546.1"/>
    <property type="molecule type" value="Genomic_DNA"/>
</dbReference>
<accession>A0A238XHQ7</accession>
<dbReference type="SUPFAM" id="SSF50960">
    <property type="entry name" value="TolB, C-terminal domain"/>
    <property type="match status" value="1"/>
</dbReference>
<evidence type="ECO:0000313" key="2">
    <source>
        <dbReference type="EMBL" id="SNR58546.1"/>
    </source>
</evidence>
<proteinExistence type="predicted"/>
<gene>
    <name evidence="2" type="ORF">SAMN06265371_10670</name>
</gene>
<keyword evidence="3" id="KW-1185">Reference proteome</keyword>
<evidence type="ECO:0000313" key="3">
    <source>
        <dbReference type="Proteomes" id="UP000198384"/>
    </source>
</evidence>
<dbReference type="Gene3D" id="2.60.40.10">
    <property type="entry name" value="Immunoglobulins"/>
    <property type="match status" value="1"/>
</dbReference>
<reference evidence="2 3" key="1">
    <citation type="submission" date="2017-06" db="EMBL/GenBank/DDBJ databases">
        <authorList>
            <person name="Kim H.J."/>
            <person name="Triplett B.A."/>
        </authorList>
    </citation>
    <scope>NUCLEOTIDE SEQUENCE [LARGE SCALE GENOMIC DNA]</scope>
    <source>
        <strain evidence="2 3">DSM 29150</strain>
    </source>
</reference>
<dbReference type="InterPro" id="IPR015943">
    <property type="entry name" value="WD40/YVTN_repeat-like_dom_sf"/>
</dbReference>
<dbReference type="Proteomes" id="UP000198384">
    <property type="component" value="Unassembled WGS sequence"/>
</dbReference>